<reference evidence="2" key="1">
    <citation type="submission" date="2024-06" db="UniProtKB">
        <authorList>
            <consortium name="Ensembl"/>
        </authorList>
    </citation>
    <scope>IDENTIFICATION</scope>
</reference>
<dbReference type="eggNOG" id="ENOG502TFKK">
    <property type="taxonomic scope" value="Eukaryota"/>
</dbReference>
<dbReference type="InParanoid" id="M3XRH4"/>
<dbReference type="HOGENOM" id="CLU_1937428_0_0_1"/>
<protein>
    <submittedName>
        <fullName evidence="2">Uncharacterized protein</fullName>
    </submittedName>
</protein>
<evidence type="ECO:0000313" key="2">
    <source>
        <dbReference type="Ensembl" id="ENSMPUP00000001674.1"/>
    </source>
</evidence>
<feature type="compositionally biased region" description="Low complexity" evidence="1">
    <location>
        <begin position="52"/>
        <end position="66"/>
    </location>
</feature>
<dbReference type="EMBL" id="AEYP01068076">
    <property type="status" value="NOT_ANNOTATED_CDS"/>
    <property type="molecule type" value="Genomic_DNA"/>
</dbReference>
<dbReference type="AlphaFoldDB" id="M3XRH4"/>
<feature type="region of interest" description="Disordered" evidence="1">
    <location>
        <begin position="1"/>
        <end position="130"/>
    </location>
</feature>
<dbReference type="Ensembl" id="ENSMPUT00000001708.1">
    <property type="protein sequence ID" value="ENSMPUP00000001674.1"/>
    <property type="gene ID" value="ENSMPUG00000001690.1"/>
</dbReference>
<name>M3XRH4_MUSPF</name>
<organism evidence="2">
    <name type="scientific">Mustela putorius furo</name>
    <name type="common">European domestic ferret</name>
    <name type="synonym">Mustela furo</name>
    <dbReference type="NCBI Taxonomy" id="9669"/>
    <lineage>
        <taxon>Eukaryota</taxon>
        <taxon>Metazoa</taxon>
        <taxon>Chordata</taxon>
        <taxon>Craniata</taxon>
        <taxon>Vertebrata</taxon>
        <taxon>Euteleostomi</taxon>
        <taxon>Mammalia</taxon>
        <taxon>Eutheria</taxon>
        <taxon>Laurasiatheria</taxon>
        <taxon>Carnivora</taxon>
        <taxon>Caniformia</taxon>
        <taxon>Musteloidea</taxon>
        <taxon>Mustelidae</taxon>
        <taxon>Mustelinae</taxon>
        <taxon>Mustela</taxon>
    </lineage>
</organism>
<accession>M3XRH4</accession>
<sequence length="130" mass="13641">MPVGGCTAEPPSAPHPELAGVAPSHSVQRPDHHTDLQTRLGGRGRSERAPTRHPTAAPPTSARRLPGAPPRPRAPPRASRSPPARPRLAELSCEGGRAGAEGASPNGHGRGRARSWGSEVSLFPRMKTKK</sequence>
<proteinExistence type="predicted"/>
<evidence type="ECO:0000256" key="1">
    <source>
        <dbReference type="SAM" id="MobiDB-lite"/>
    </source>
</evidence>